<dbReference type="CDD" id="cd07185">
    <property type="entry name" value="OmpA_C-like"/>
    <property type="match status" value="1"/>
</dbReference>
<gene>
    <name evidence="5" type="primary">pal_5</name>
    <name evidence="5" type="ORF">OPKNFCMD_3250</name>
</gene>
<dbReference type="Pfam" id="PF09850">
    <property type="entry name" value="DotU"/>
    <property type="match status" value="1"/>
</dbReference>
<dbReference type="RefSeq" id="WP_162501400.1">
    <property type="nucleotide sequence ID" value="NZ_BPQH01000009.1"/>
</dbReference>
<dbReference type="PANTHER" id="PTHR38033">
    <property type="entry name" value="MEMBRANE PROTEIN-RELATED"/>
    <property type="match status" value="1"/>
</dbReference>
<dbReference type="Gene3D" id="1.25.40.590">
    <property type="entry name" value="Type IV / VI secretion system, DotU"/>
    <property type="match status" value="1"/>
</dbReference>
<accession>A0ABQ4QZB1</accession>
<keyword evidence="5" id="KW-0449">Lipoprotein</keyword>
<evidence type="ECO:0000313" key="6">
    <source>
        <dbReference type="Proteomes" id="UP001055167"/>
    </source>
</evidence>
<feature type="region of interest" description="Disordered" evidence="2">
    <location>
        <begin position="362"/>
        <end position="413"/>
    </location>
</feature>
<dbReference type="PANTHER" id="PTHR38033:SF1">
    <property type="entry name" value="DOTU FAMILY TYPE IV_VI SECRETION SYSTEM PROTEIN"/>
    <property type="match status" value="1"/>
</dbReference>
<reference evidence="5" key="1">
    <citation type="journal article" date="2021" name="Front. Microbiol.">
        <title>Comprehensive Comparative Genomics and Phenotyping of Methylobacterium Species.</title>
        <authorList>
            <person name="Alessa O."/>
            <person name="Ogura Y."/>
            <person name="Fujitani Y."/>
            <person name="Takami H."/>
            <person name="Hayashi T."/>
            <person name="Sahin N."/>
            <person name="Tani A."/>
        </authorList>
    </citation>
    <scope>NUCLEOTIDE SEQUENCE</scope>
    <source>
        <strain evidence="5">KCTC 52305</strain>
    </source>
</reference>
<dbReference type="Gene3D" id="3.30.1330.60">
    <property type="entry name" value="OmpA-like domain"/>
    <property type="match status" value="1"/>
</dbReference>
<dbReference type="NCBIfam" id="NF038228">
    <property type="entry name" value="IcmH_DotU_IVB"/>
    <property type="match status" value="1"/>
</dbReference>
<dbReference type="NCBIfam" id="TIGR03349">
    <property type="entry name" value="IV_VI_DotU"/>
    <property type="match status" value="1"/>
</dbReference>
<evidence type="ECO:0000259" key="4">
    <source>
        <dbReference type="PROSITE" id="PS51123"/>
    </source>
</evidence>
<feature type="compositionally biased region" description="Low complexity" evidence="2">
    <location>
        <begin position="402"/>
        <end position="413"/>
    </location>
</feature>
<evidence type="ECO:0000313" key="5">
    <source>
        <dbReference type="EMBL" id="GJD50507.1"/>
    </source>
</evidence>
<dbReference type="InterPro" id="IPR006665">
    <property type="entry name" value="OmpA-like"/>
</dbReference>
<dbReference type="InterPro" id="IPR017732">
    <property type="entry name" value="T4/T6SS_DotU"/>
</dbReference>
<evidence type="ECO:0000256" key="1">
    <source>
        <dbReference type="PROSITE-ProRule" id="PRU00473"/>
    </source>
</evidence>
<evidence type="ECO:0000256" key="3">
    <source>
        <dbReference type="SAM" id="Phobius"/>
    </source>
</evidence>
<reference evidence="5" key="2">
    <citation type="submission" date="2021-08" db="EMBL/GenBank/DDBJ databases">
        <authorList>
            <person name="Tani A."/>
            <person name="Ola A."/>
            <person name="Ogura Y."/>
            <person name="Katsura K."/>
            <person name="Hayashi T."/>
        </authorList>
    </citation>
    <scope>NUCLEOTIDE SEQUENCE</scope>
    <source>
        <strain evidence="5">KCTC 52305</strain>
    </source>
</reference>
<feature type="domain" description="OmpA-like" evidence="4">
    <location>
        <begin position="279"/>
        <end position="399"/>
    </location>
</feature>
<comment type="caution">
    <text evidence="5">The sequence shown here is derived from an EMBL/GenBank/DDBJ whole genome shotgun (WGS) entry which is preliminary data.</text>
</comment>
<dbReference type="EMBL" id="BPQH01000009">
    <property type="protein sequence ID" value="GJD50507.1"/>
    <property type="molecule type" value="Genomic_DNA"/>
</dbReference>
<dbReference type="Proteomes" id="UP001055167">
    <property type="component" value="Unassembled WGS sequence"/>
</dbReference>
<name>A0ABQ4QZB1_9HYPH</name>
<organism evidence="5 6">
    <name type="scientific">Methylobacterium crusticola</name>
    <dbReference type="NCBI Taxonomy" id="1697972"/>
    <lineage>
        <taxon>Bacteria</taxon>
        <taxon>Pseudomonadati</taxon>
        <taxon>Pseudomonadota</taxon>
        <taxon>Alphaproteobacteria</taxon>
        <taxon>Hyphomicrobiales</taxon>
        <taxon>Methylobacteriaceae</taxon>
        <taxon>Methylobacterium</taxon>
    </lineage>
</organism>
<feature type="transmembrane region" description="Helical" evidence="3">
    <location>
        <begin position="193"/>
        <end position="211"/>
    </location>
</feature>
<dbReference type="InterPro" id="IPR038522">
    <property type="entry name" value="T4/T6SS_DotU_sf"/>
</dbReference>
<dbReference type="Pfam" id="PF00691">
    <property type="entry name" value="OmpA"/>
    <property type="match status" value="1"/>
</dbReference>
<dbReference type="PROSITE" id="PS51123">
    <property type="entry name" value="OMPA_2"/>
    <property type="match status" value="1"/>
</dbReference>
<protein>
    <submittedName>
        <fullName evidence="5">Peptidoglycan-associated lipoprotein</fullName>
    </submittedName>
</protein>
<sequence>MPAVFDVYSDNIGLALAAPIFDWLFRIQYEPQMDVEALHQDLVSQLKSYEVQAAHRGLTPVNIRVLLYGLAATVDDIVLKTAWGADSPWAHKSMISMFFRETWGGERFYVLLSRMMSTPRSFAQEIELYYHCLQFGFEGRYRLEPQGTAELSRIREELYLFLRELRGDPPSELSPSWRGLVVQSSRIRDLMPYWLAGLGIVLAAACIYIVLNTLLHRNASVAVGEVEALTRTPLAPAPQPPPPPIVRVIAPSAPSPPPPSIRSLLAAQERAGLLTVSGRNGATVITTTRELFTSGSVTLRDPYPETLKAVAQALESSPGTVHVVGYTDNVPIRTPAYPDNVSLSKARAKVVADLIAADLKDPGRVTSTGLGSADPLESNGTSQGRQANRRVEITLTPPAPSQAPASPALRAAP</sequence>
<dbReference type="InterPro" id="IPR036737">
    <property type="entry name" value="OmpA-like_sf"/>
</dbReference>
<keyword evidence="6" id="KW-1185">Reference proteome</keyword>
<keyword evidence="1 3" id="KW-0472">Membrane</keyword>
<proteinExistence type="predicted"/>
<evidence type="ECO:0000256" key="2">
    <source>
        <dbReference type="SAM" id="MobiDB-lite"/>
    </source>
</evidence>
<keyword evidence="3" id="KW-0812">Transmembrane</keyword>
<dbReference type="SUPFAM" id="SSF103088">
    <property type="entry name" value="OmpA-like"/>
    <property type="match status" value="1"/>
</dbReference>
<keyword evidence="3" id="KW-1133">Transmembrane helix</keyword>